<dbReference type="InterPro" id="IPR029058">
    <property type="entry name" value="AB_hydrolase_fold"/>
</dbReference>
<dbReference type="EMBL" id="AVPJ01000002">
    <property type="protein sequence ID" value="KGN34228.1"/>
    <property type="molecule type" value="Genomic_DNA"/>
</dbReference>
<keyword evidence="3" id="KW-1185">Reference proteome</keyword>
<gene>
    <name evidence="2" type="ORF">N802_12705</name>
</gene>
<protein>
    <submittedName>
        <fullName evidence="2">Alpha/beta hydrolase</fullName>
    </submittedName>
</protein>
<accession>A0A0A0JAQ3</accession>
<dbReference type="STRING" id="1385520.N802_12705"/>
<sequence>MHYSRTGTGEPVVLIHGIGHSGRVWETVPELLKDDYDVIAIDLPGHGASPKPGSGHGWSLADQCAQIEEFFDELGLDQPHVIGNSLGGAIALELGARGSVRSVTALAPAGFWSPAGLGWAAGVLTTLKALSYSPTFVIRLFGSHPVGRRLIMWPLYAHTELLTQDDFVHDALNIRRAPGFLANYIRLPFYQYRGTPQMPTAVLWGDRDAILLPTQAKVARRRLPQALHATLKGAAHCPQLDVPERVVEHALSTMRRADAGRRPAAAPSITAAS</sequence>
<dbReference type="PRINTS" id="PR00111">
    <property type="entry name" value="ABHYDROLASE"/>
</dbReference>
<dbReference type="eggNOG" id="COG2267">
    <property type="taxonomic scope" value="Bacteria"/>
</dbReference>
<dbReference type="InterPro" id="IPR000073">
    <property type="entry name" value="AB_hydrolase_1"/>
</dbReference>
<dbReference type="PRINTS" id="PR00412">
    <property type="entry name" value="EPOXHYDRLASE"/>
</dbReference>
<dbReference type="PANTHER" id="PTHR46438:SF11">
    <property type="entry name" value="LIPASE-RELATED"/>
    <property type="match status" value="1"/>
</dbReference>
<organism evidence="2 3">
    <name type="scientific">Knoellia sinensis KCTC 19936</name>
    <dbReference type="NCBI Taxonomy" id="1385520"/>
    <lineage>
        <taxon>Bacteria</taxon>
        <taxon>Bacillati</taxon>
        <taxon>Actinomycetota</taxon>
        <taxon>Actinomycetes</taxon>
        <taxon>Micrococcales</taxon>
        <taxon>Intrasporangiaceae</taxon>
        <taxon>Knoellia</taxon>
    </lineage>
</organism>
<dbReference type="Pfam" id="PF00561">
    <property type="entry name" value="Abhydrolase_1"/>
    <property type="match status" value="1"/>
</dbReference>
<evidence type="ECO:0000313" key="3">
    <source>
        <dbReference type="Proteomes" id="UP000030002"/>
    </source>
</evidence>
<dbReference type="GO" id="GO:0016787">
    <property type="term" value="F:hydrolase activity"/>
    <property type="evidence" value="ECO:0007669"/>
    <property type="project" value="UniProtKB-KW"/>
</dbReference>
<dbReference type="SUPFAM" id="SSF53474">
    <property type="entry name" value="alpha/beta-Hydrolases"/>
    <property type="match status" value="1"/>
</dbReference>
<evidence type="ECO:0000259" key="1">
    <source>
        <dbReference type="Pfam" id="PF00561"/>
    </source>
</evidence>
<dbReference type="InterPro" id="IPR000639">
    <property type="entry name" value="Epox_hydrolase-like"/>
</dbReference>
<keyword evidence="2" id="KW-0378">Hydrolase</keyword>
<name>A0A0A0JAQ3_9MICO</name>
<feature type="domain" description="AB hydrolase-1" evidence="1">
    <location>
        <begin position="11"/>
        <end position="241"/>
    </location>
</feature>
<dbReference type="Gene3D" id="3.40.50.1820">
    <property type="entry name" value="alpha/beta hydrolase"/>
    <property type="match status" value="1"/>
</dbReference>
<dbReference type="PANTHER" id="PTHR46438">
    <property type="entry name" value="ALPHA/BETA-HYDROLASES SUPERFAMILY PROTEIN"/>
    <property type="match status" value="1"/>
</dbReference>
<proteinExistence type="predicted"/>
<reference evidence="2 3" key="1">
    <citation type="submission" date="2013-08" db="EMBL/GenBank/DDBJ databases">
        <title>The genome sequence of Knoellia sinensis.</title>
        <authorList>
            <person name="Zhu W."/>
            <person name="Wang G."/>
        </authorList>
    </citation>
    <scope>NUCLEOTIDE SEQUENCE [LARGE SCALE GENOMIC DNA]</scope>
    <source>
        <strain evidence="2 3">KCTC 19936</strain>
    </source>
</reference>
<evidence type="ECO:0000313" key="2">
    <source>
        <dbReference type="EMBL" id="KGN34228.1"/>
    </source>
</evidence>
<dbReference type="AlphaFoldDB" id="A0A0A0JAQ3"/>
<dbReference type="Proteomes" id="UP000030002">
    <property type="component" value="Unassembled WGS sequence"/>
</dbReference>
<comment type="caution">
    <text evidence="2">The sequence shown here is derived from an EMBL/GenBank/DDBJ whole genome shotgun (WGS) entry which is preliminary data.</text>
</comment>